<organism evidence="2 3">
    <name type="scientific">Agromyces kandeliae</name>
    <dbReference type="NCBI Taxonomy" id="2666141"/>
    <lineage>
        <taxon>Bacteria</taxon>
        <taxon>Bacillati</taxon>
        <taxon>Actinomycetota</taxon>
        <taxon>Actinomycetes</taxon>
        <taxon>Micrococcales</taxon>
        <taxon>Microbacteriaceae</taxon>
        <taxon>Agromyces</taxon>
    </lineage>
</organism>
<evidence type="ECO:0000313" key="2">
    <source>
        <dbReference type="EMBL" id="MRX43708.1"/>
    </source>
</evidence>
<reference evidence="2 3" key="1">
    <citation type="submission" date="2019-11" db="EMBL/GenBank/DDBJ databases">
        <title>Agromyces kandeliae sp. nov., isolated from mangrove soil.</title>
        <authorList>
            <person name="Wang R."/>
        </authorList>
    </citation>
    <scope>NUCLEOTIDE SEQUENCE [LARGE SCALE GENOMIC DNA]</scope>
    <source>
        <strain evidence="2 3">Q22</strain>
    </source>
</reference>
<proteinExistence type="predicted"/>
<feature type="compositionally biased region" description="Low complexity" evidence="1">
    <location>
        <begin position="214"/>
        <end position="230"/>
    </location>
</feature>
<evidence type="ECO:0000256" key="1">
    <source>
        <dbReference type="SAM" id="MobiDB-lite"/>
    </source>
</evidence>
<evidence type="ECO:0000313" key="3">
    <source>
        <dbReference type="Proteomes" id="UP000476511"/>
    </source>
</evidence>
<feature type="region of interest" description="Disordered" evidence="1">
    <location>
        <begin position="142"/>
        <end position="163"/>
    </location>
</feature>
<dbReference type="AlphaFoldDB" id="A0A6L5R2Q0"/>
<keyword evidence="3" id="KW-1185">Reference proteome</keyword>
<comment type="caution">
    <text evidence="2">The sequence shown here is derived from an EMBL/GenBank/DDBJ whole genome shotgun (WGS) entry which is preliminary data.</text>
</comment>
<dbReference type="RefSeq" id="WP_154345992.1">
    <property type="nucleotide sequence ID" value="NZ_WKJD01000012.1"/>
</dbReference>
<feature type="region of interest" description="Disordered" evidence="1">
    <location>
        <begin position="198"/>
        <end position="257"/>
    </location>
</feature>
<protein>
    <submittedName>
        <fullName evidence="2">Uncharacterized protein</fullName>
    </submittedName>
</protein>
<gene>
    <name evidence="2" type="ORF">GJR97_08190</name>
</gene>
<dbReference type="Proteomes" id="UP000476511">
    <property type="component" value="Unassembled WGS sequence"/>
</dbReference>
<name>A0A6L5R2Q0_9MICO</name>
<accession>A0A6L5R2Q0</accession>
<sequence>MTRHRITDHDAEALLHGRSPRGRDELSPLADAIAGFRASSSGRPPRPSAAVASRLDLGHRSEVEFVPDADPGVAAPAPARAPSARRRVVMEWFAGLGLAAKISMGAVAAVAVGATGAGAAGAVGMLPEPAQVVFDEMAGTEHGIDRAGDSAGLDGATEAEDAGVDGAGLEHAEEQAGSGLEIAVEHADENAEFGLETAEENAGSGIGTGEEASDGAAPEGAGDAADDPGSQPEDAGSQADDAGSQAGDRPGPDGAGD</sequence>
<dbReference type="EMBL" id="WKJD01000012">
    <property type="protein sequence ID" value="MRX43708.1"/>
    <property type="molecule type" value="Genomic_DNA"/>
</dbReference>